<evidence type="ECO:0000313" key="4">
    <source>
        <dbReference type="Proteomes" id="UP000276991"/>
    </source>
</evidence>
<accession>A0A498SYK2</accession>
<feature type="domain" description="HYR" evidence="2">
    <location>
        <begin position="99"/>
        <end position="182"/>
    </location>
</feature>
<gene>
    <name evidence="3" type="ORF">NAV_LOCUS10164</name>
</gene>
<organism evidence="3 4">
    <name type="scientific">Acanthocheilonema viteae</name>
    <name type="common">Filarial nematode worm</name>
    <name type="synonym">Dipetalonema viteae</name>
    <dbReference type="NCBI Taxonomy" id="6277"/>
    <lineage>
        <taxon>Eukaryota</taxon>
        <taxon>Metazoa</taxon>
        <taxon>Ecdysozoa</taxon>
        <taxon>Nematoda</taxon>
        <taxon>Chromadorea</taxon>
        <taxon>Rhabditida</taxon>
        <taxon>Spirurina</taxon>
        <taxon>Spiruromorpha</taxon>
        <taxon>Filarioidea</taxon>
        <taxon>Onchocercidae</taxon>
        <taxon>Acanthocheilonema</taxon>
    </lineage>
</organism>
<proteinExistence type="predicted"/>
<reference evidence="3 4" key="1">
    <citation type="submission" date="2018-08" db="EMBL/GenBank/DDBJ databases">
        <authorList>
            <person name="Laetsch R D."/>
            <person name="Stevens L."/>
            <person name="Kumar S."/>
            <person name="Blaxter L. M."/>
        </authorList>
    </citation>
    <scope>NUCLEOTIDE SEQUENCE [LARGE SCALE GENOMIC DNA]</scope>
</reference>
<dbReference type="PANTHER" id="PTHR24273">
    <property type="entry name" value="FI04643P-RELATED"/>
    <property type="match status" value="1"/>
</dbReference>
<dbReference type="Pfam" id="PF02494">
    <property type="entry name" value="HYR"/>
    <property type="match status" value="2"/>
</dbReference>
<dbReference type="EMBL" id="UPTC01005735">
    <property type="protein sequence ID" value="VBB35373.1"/>
    <property type="molecule type" value="Genomic_DNA"/>
</dbReference>
<dbReference type="AlphaFoldDB" id="A0A498SYK2"/>
<dbReference type="STRING" id="6277.A0A498SYK2"/>
<protein>
    <recommendedName>
        <fullName evidence="2">HYR domain-containing protein</fullName>
    </recommendedName>
</protein>
<sequence length="258" mass="28290">KVGWNASVPQCIDSEPPTFHNCPTNPVYILTDDNGQLLPAIYEVPTAADNSGSIAYIRVTPDGFEPPKMISHDMDIVYVAFDDAGNTAKCTVQLRIPDTQPPVMKCPDSYIVPANDGEFEKLITFNESTVQMVIQDTSNITDVTFEPSEALLTLSSHVTVEVTATDSASNRNKCKFQVSLQAKPCSSWSLIGEENVEKECQIQGISTICTAKCARRFTFVNERNATQQFTCTNGIWSPSNVIPACVPIALEPARYELT</sequence>
<dbReference type="PROSITE" id="PS50825">
    <property type="entry name" value="HYR"/>
    <property type="match status" value="2"/>
</dbReference>
<keyword evidence="4" id="KW-1185">Reference proteome</keyword>
<name>A0A498SYK2_ACAVI</name>
<feature type="non-terminal residue" evidence="3">
    <location>
        <position position="258"/>
    </location>
</feature>
<evidence type="ECO:0000313" key="3">
    <source>
        <dbReference type="EMBL" id="VBB35373.1"/>
    </source>
</evidence>
<dbReference type="PANTHER" id="PTHR24273:SF32">
    <property type="entry name" value="HYALIN"/>
    <property type="match status" value="1"/>
</dbReference>
<feature type="non-terminal residue" evidence="3">
    <location>
        <position position="1"/>
    </location>
</feature>
<feature type="domain" description="HYR" evidence="2">
    <location>
        <begin position="12"/>
        <end position="98"/>
    </location>
</feature>
<keyword evidence="1" id="KW-0677">Repeat</keyword>
<dbReference type="InterPro" id="IPR003410">
    <property type="entry name" value="HYR_dom"/>
</dbReference>
<dbReference type="Proteomes" id="UP000276991">
    <property type="component" value="Unassembled WGS sequence"/>
</dbReference>
<dbReference type="OrthoDB" id="430340at2759"/>
<evidence type="ECO:0000256" key="1">
    <source>
        <dbReference type="ARBA" id="ARBA00022737"/>
    </source>
</evidence>
<evidence type="ECO:0000259" key="2">
    <source>
        <dbReference type="PROSITE" id="PS50825"/>
    </source>
</evidence>